<reference evidence="1" key="1">
    <citation type="submission" date="2021-11" db="EMBL/GenBank/DDBJ databases">
        <title>Fusarium solani-melongenae Genome sequencing and assembly.</title>
        <authorList>
            <person name="Xie S."/>
            <person name="Huang L."/>
            <person name="Zhang X."/>
        </authorList>
    </citation>
    <scope>NUCLEOTIDE SEQUENCE</scope>
    <source>
        <strain evidence="1">CRI 24-3</strain>
    </source>
</reference>
<keyword evidence="2" id="KW-1185">Reference proteome</keyword>
<protein>
    <submittedName>
        <fullName evidence="1">Uncharacterized protein</fullName>
    </submittedName>
</protein>
<gene>
    <name evidence="1" type="ORF">LCI18_010726</name>
</gene>
<evidence type="ECO:0000313" key="2">
    <source>
        <dbReference type="Proteomes" id="UP000830768"/>
    </source>
</evidence>
<organism evidence="1 2">
    <name type="scientific">Fusarium solani subsp. cucurbitae</name>
    <name type="common">Neocosmosporum cucurbitae</name>
    <dbReference type="NCBI Taxonomy" id="2747967"/>
    <lineage>
        <taxon>Eukaryota</taxon>
        <taxon>Fungi</taxon>
        <taxon>Dikarya</taxon>
        <taxon>Ascomycota</taxon>
        <taxon>Pezizomycotina</taxon>
        <taxon>Sordariomycetes</taxon>
        <taxon>Hypocreomycetidae</taxon>
        <taxon>Hypocreales</taxon>
        <taxon>Nectriaceae</taxon>
        <taxon>Fusarium</taxon>
        <taxon>Fusarium solani species complex</taxon>
    </lineage>
</organism>
<proteinExistence type="predicted"/>
<dbReference type="Proteomes" id="UP000830768">
    <property type="component" value="Chromosome 9"/>
</dbReference>
<accession>A0ACD3ZF13</accession>
<name>A0ACD3ZF13_FUSSC</name>
<dbReference type="EMBL" id="CP090037">
    <property type="protein sequence ID" value="UPK99791.1"/>
    <property type="molecule type" value="Genomic_DNA"/>
</dbReference>
<sequence length="260" mass="27795">MTAENNNTVYVVTGANRGIGLGLVQTLLSRPSITVVASVRNDGAATSLKSNTDSVTKGENSSLIIIKLDFSTALAPEQIRDAFTVDHVDVLVNNAAFSPPMTLAAETPADNLRAAFETNTIGPLTVFQGLWPLLQKSAAPKVINVTSSVGCITIQEGPGGAYGPSKAALNWLTRALHMQNQGLVAVALHPGWVQTRMGELCARDWGFPGSPPKTIEGSVEGMLQIIDEATREKYSGKFVTYKGLLLPFPFLPLFIIFLTR</sequence>
<evidence type="ECO:0000313" key="1">
    <source>
        <dbReference type="EMBL" id="UPK99791.1"/>
    </source>
</evidence>